<dbReference type="InterPro" id="IPR009009">
    <property type="entry name" value="RlpA-like_DPBB"/>
</dbReference>
<feature type="region of interest" description="Disordered" evidence="5">
    <location>
        <begin position="40"/>
        <end position="73"/>
    </location>
</feature>
<feature type="region of interest" description="Disordered" evidence="5">
    <location>
        <begin position="84"/>
        <end position="103"/>
    </location>
</feature>
<comment type="function">
    <text evidence="3">Lytic transglycosylase with a strong preference for naked glycan strands that lack stem peptides.</text>
</comment>
<name>A0AAE3T119_9BURK</name>
<protein>
    <recommendedName>
        <fullName evidence="3">Endolytic peptidoglycan transglycosylase RlpA</fullName>
        <ecNumber evidence="3">4.2.2.-</ecNumber>
    </recommendedName>
</protein>
<organism evidence="7 8">
    <name type="scientific">Xenophilus arseniciresistens</name>
    <dbReference type="NCBI Taxonomy" id="1283306"/>
    <lineage>
        <taxon>Bacteria</taxon>
        <taxon>Pseudomonadati</taxon>
        <taxon>Pseudomonadota</taxon>
        <taxon>Betaproteobacteria</taxon>
        <taxon>Burkholderiales</taxon>
        <taxon>Comamonadaceae</taxon>
        <taxon>Xenophilus</taxon>
    </lineage>
</organism>
<dbReference type="CDD" id="cd22268">
    <property type="entry name" value="DPBB_RlpA-like"/>
    <property type="match status" value="1"/>
</dbReference>
<evidence type="ECO:0000256" key="4">
    <source>
        <dbReference type="RuleBase" id="RU003495"/>
    </source>
</evidence>
<evidence type="ECO:0000313" key="8">
    <source>
        <dbReference type="Proteomes" id="UP001212602"/>
    </source>
</evidence>
<dbReference type="NCBIfam" id="TIGR00413">
    <property type="entry name" value="rlpA"/>
    <property type="match status" value="1"/>
</dbReference>
<dbReference type="PANTHER" id="PTHR34183:SF1">
    <property type="entry name" value="ENDOLYTIC PEPTIDOGLYCAN TRANSGLYCOSYLASE RLPA"/>
    <property type="match status" value="1"/>
</dbReference>
<feature type="domain" description="RlpA-like protein double-psi beta-barrel" evidence="6">
    <location>
        <begin position="105"/>
        <end position="192"/>
    </location>
</feature>
<evidence type="ECO:0000256" key="2">
    <source>
        <dbReference type="ARBA" id="ARBA00023316"/>
    </source>
</evidence>
<dbReference type="InterPro" id="IPR012997">
    <property type="entry name" value="RplA"/>
</dbReference>
<evidence type="ECO:0000259" key="6">
    <source>
        <dbReference type="Pfam" id="PF03330"/>
    </source>
</evidence>
<dbReference type="EMBL" id="JAQIPB010000003">
    <property type="protein sequence ID" value="MDA7416887.1"/>
    <property type="molecule type" value="Genomic_DNA"/>
</dbReference>
<keyword evidence="1 3" id="KW-0456">Lyase</keyword>
<comment type="caution">
    <text evidence="7">The sequence shown here is derived from an EMBL/GenBank/DDBJ whole genome shotgun (WGS) entry which is preliminary data.</text>
</comment>
<evidence type="ECO:0000256" key="1">
    <source>
        <dbReference type="ARBA" id="ARBA00023239"/>
    </source>
</evidence>
<dbReference type="SUPFAM" id="SSF50685">
    <property type="entry name" value="Barwin-like endoglucanases"/>
    <property type="match status" value="1"/>
</dbReference>
<evidence type="ECO:0000313" key="7">
    <source>
        <dbReference type="EMBL" id="MDA7416887.1"/>
    </source>
</evidence>
<accession>A0AAE3T119</accession>
<dbReference type="GO" id="GO:0008932">
    <property type="term" value="F:lytic endotransglycosylase activity"/>
    <property type="evidence" value="ECO:0007669"/>
    <property type="project" value="UniProtKB-UniRule"/>
</dbReference>
<dbReference type="InterPro" id="IPR034718">
    <property type="entry name" value="RlpA"/>
</dbReference>
<keyword evidence="2 3" id="KW-0961">Cell wall biogenesis/degradation</keyword>
<sequence length="246" mass="25988">MKGAQVGSSRWRRFGAPLRGLRPALTLAALALLAACAAVPPPDDAQAPAEPAPPLRPLARQPGTPADAPRSLVPQARYDLAIGRTEDEPDDGVPGDEPPGEVYQRGGASYYGIQFHQRRTASGERFDIRGMTAAHKTLPFNTRVCVRSLVNGKEVLVRVNDRGPFVPGRVIDLSQAAAEALDMIDTGIKQVSLTLIGTQGGRCAGASVAGAEVEPPRAEPVRPAQSKPAAPARRPAAAPRNPRARR</sequence>
<comment type="similarity">
    <text evidence="3 4">Belongs to the RlpA family.</text>
</comment>
<dbReference type="Proteomes" id="UP001212602">
    <property type="component" value="Unassembled WGS sequence"/>
</dbReference>
<dbReference type="GO" id="GO:0071555">
    <property type="term" value="P:cell wall organization"/>
    <property type="evidence" value="ECO:0007669"/>
    <property type="project" value="UniProtKB-KW"/>
</dbReference>
<dbReference type="EC" id="4.2.2.-" evidence="3"/>
<keyword evidence="8" id="KW-1185">Reference proteome</keyword>
<dbReference type="Pfam" id="PF03330">
    <property type="entry name" value="DPBB_1"/>
    <property type="match status" value="1"/>
</dbReference>
<feature type="region of interest" description="Disordered" evidence="5">
    <location>
        <begin position="207"/>
        <end position="246"/>
    </location>
</feature>
<dbReference type="Gene3D" id="2.40.40.10">
    <property type="entry name" value="RlpA-like domain"/>
    <property type="match status" value="1"/>
</dbReference>
<dbReference type="HAMAP" id="MF_02071">
    <property type="entry name" value="RlpA"/>
    <property type="match status" value="1"/>
</dbReference>
<dbReference type="PANTHER" id="PTHR34183">
    <property type="entry name" value="ENDOLYTIC PEPTIDOGLYCAN TRANSGLYCOSYLASE RLPA"/>
    <property type="match status" value="1"/>
</dbReference>
<dbReference type="GO" id="GO:0000270">
    <property type="term" value="P:peptidoglycan metabolic process"/>
    <property type="evidence" value="ECO:0007669"/>
    <property type="project" value="UniProtKB-UniRule"/>
</dbReference>
<dbReference type="AlphaFoldDB" id="A0AAE3T119"/>
<feature type="compositionally biased region" description="Low complexity" evidence="5">
    <location>
        <begin position="40"/>
        <end position="49"/>
    </location>
</feature>
<feature type="compositionally biased region" description="Low complexity" evidence="5">
    <location>
        <begin position="221"/>
        <end position="246"/>
    </location>
</feature>
<dbReference type="RefSeq" id="WP_271428109.1">
    <property type="nucleotide sequence ID" value="NZ_JAQIPB010000003.1"/>
</dbReference>
<evidence type="ECO:0000256" key="3">
    <source>
        <dbReference type="HAMAP-Rule" id="MF_02071"/>
    </source>
</evidence>
<proteinExistence type="inferred from homology"/>
<gene>
    <name evidence="3" type="primary">rlpA</name>
    <name evidence="7" type="ORF">PGB34_10970</name>
</gene>
<evidence type="ECO:0000256" key="5">
    <source>
        <dbReference type="SAM" id="MobiDB-lite"/>
    </source>
</evidence>
<dbReference type="InterPro" id="IPR036908">
    <property type="entry name" value="RlpA-like_sf"/>
</dbReference>
<reference evidence="7" key="1">
    <citation type="submission" date="2023-01" db="EMBL/GenBank/DDBJ databases">
        <title>Xenophilus mangrovi sp. nov., isolated from soil of Mangrove nature reserve.</title>
        <authorList>
            <person name="Xu S."/>
            <person name="Liu Z."/>
            <person name="Xu Y."/>
        </authorList>
    </citation>
    <scope>NUCLEOTIDE SEQUENCE</scope>
    <source>
        <strain evidence="7">YW8</strain>
    </source>
</reference>